<dbReference type="Proteomes" id="UP000714420">
    <property type="component" value="Unassembled WGS sequence"/>
</dbReference>
<dbReference type="EMBL" id="JABKKF010000001">
    <property type="protein sequence ID" value="NPD91138.1"/>
    <property type="molecule type" value="Genomic_DNA"/>
</dbReference>
<feature type="signal peptide" evidence="1">
    <location>
        <begin position="1"/>
        <end position="18"/>
    </location>
</feature>
<organism evidence="2 3">
    <name type="scientific">Xylanibacter muris</name>
    <dbReference type="NCBI Taxonomy" id="2736290"/>
    <lineage>
        <taxon>Bacteria</taxon>
        <taxon>Pseudomonadati</taxon>
        <taxon>Bacteroidota</taxon>
        <taxon>Bacteroidia</taxon>
        <taxon>Bacteroidales</taxon>
        <taxon>Prevotellaceae</taxon>
        <taxon>Xylanibacter</taxon>
    </lineage>
</organism>
<evidence type="ECO:0000313" key="3">
    <source>
        <dbReference type="Proteomes" id="UP000714420"/>
    </source>
</evidence>
<name>A0ABX2AJX2_9BACT</name>
<sequence length="281" mass="31187">MKKIFMVLFALMSISAIAQKPRWVGNTPKEQNNTYRFVEVVSVGQDLEAARIEAQKILAQNEQLRNAVMMNVNTGKLSNIEQVYTNGNLQETIHDKITVQMEIQGQEFRLQASSVDEYVEGRKHGVYRLHTLFMVAVTDNPVFDRIYLSTSYGVTPAVMSVIPGMGQIYKGCTAKGIVMLASEAALGAGIVFCENQRADYKKKMKEQPRFAKDYNTKSNNWQTARNVCIGVAAAVWVYNIVDASVARGARRVKVKRAGVGGLTMSPMLLPDGGGISMAYRF</sequence>
<gene>
    <name evidence="2" type="ORF">HPS56_01980</name>
</gene>
<evidence type="ECO:0000256" key="1">
    <source>
        <dbReference type="SAM" id="SignalP"/>
    </source>
</evidence>
<feature type="chain" id="PRO_5045657729" description="DUF5683 domain-containing protein" evidence="1">
    <location>
        <begin position="19"/>
        <end position="281"/>
    </location>
</feature>
<proteinExistence type="predicted"/>
<accession>A0ABX2AJX2</accession>
<evidence type="ECO:0000313" key="2">
    <source>
        <dbReference type="EMBL" id="NPD91138.1"/>
    </source>
</evidence>
<evidence type="ECO:0008006" key="4">
    <source>
        <dbReference type="Google" id="ProtNLM"/>
    </source>
</evidence>
<reference evidence="2 3" key="1">
    <citation type="submission" date="2020-05" db="EMBL/GenBank/DDBJ databases">
        <title>Distinct polysaccharide utilization as determinants for interspecies competition between intestinal Prevotella spp.</title>
        <authorList>
            <person name="Galvez E.J.C."/>
            <person name="Iljazovic A."/>
            <person name="Strowig T."/>
        </authorList>
    </citation>
    <scope>NUCLEOTIDE SEQUENCE [LARGE SCALE GENOMIC DNA]</scope>
    <source>
        <strain evidence="2 3">PMUR</strain>
    </source>
</reference>
<comment type="caution">
    <text evidence="2">The sequence shown here is derived from an EMBL/GenBank/DDBJ whole genome shotgun (WGS) entry which is preliminary data.</text>
</comment>
<protein>
    <recommendedName>
        <fullName evidence="4">DUF5683 domain-containing protein</fullName>
    </recommendedName>
</protein>
<keyword evidence="3" id="KW-1185">Reference proteome</keyword>
<dbReference type="RefSeq" id="WP_172273012.1">
    <property type="nucleotide sequence ID" value="NZ_CASGMU010000001.1"/>
</dbReference>
<keyword evidence="1" id="KW-0732">Signal</keyword>